<keyword evidence="2" id="KW-0456">Lyase</keyword>
<dbReference type="EC" id="4.2.1.75" evidence="2"/>
<name>A0A377JQ49_9HELI</name>
<dbReference type="InterPro" id="IPR036108">
    <property type="entry name" value="4pyrrol_syn_uPrphyn_synt_sf"/>
</dbReference>
<dbReference type="RefSeq" id="WP_115026336.1">
    <property type="nucleotide sequence ID" value="NZ_UGHZ01000001.1"/>
</dbReference>
<proteinExistence type="predicted"/>
<dbReference type="InterPro" id="IPR003754">
    <property type="entry name" value="4pyrrol_synth_uPrphyn_synth"/>
</dbReference>
<evidence type="ECO:0000313" key="2">
    <source>
        <dbReference type="EMBL" id="STP09693.1"/>
    </source>
</evidence>
<reference evidence="2 3" key="1">
    <citation type="submission" date="2018-06" db="EMBL/GenBank/DDBJ databases">
        <authorList>
            <consortium name="Pathogen Informatics"/>
            <person name="Doyle S."/>
        </authorList>
    </citation>
    <scope>NUCLEOTIDE SEQUENCE [LARGE SCALE GENOMIC DNA]</scope>
    <source>
        <strain evidence="2 3">NCTC12221</strain>
    </source>
</reference>
<dbReference type="AlphaFoldDB" id="A0A377JQ49"/>
<dbReference type="GO" id="GO:0033014">
    <property type="term" value="P:tetrapyrrole biosynthetic process"/>
    <property type="evidence" value="ECO:0007669"/>
    <property type="project" value="InterPro"/>
</dbReference>
<dbReference type="EMBL" id="UGHZ01000001">
    <property type="protein sequence ID" value="STP09693.1"/>
    <property type="molecule type" value="Genomic_DNA"/>
</dbReference>
<gene>
    <name evidence="2" type="ORF">NCTC12221_01139</name>
</gene>
<protein>
    <submittedName>
        <fullName evidence="2">Uroporphyrinogen-III synthase</fullName>
        <ecNumber evidence="2">4.2.1.75</ecNumber>
    </submittedName>
</protein>
<accession>A0A377JQ49</accession>
<dbReference type="GO" id="GO:0004852">
    <property type="term" value="F:uroporphyrinogen-III synthase activity"/>
    <property type="evidence" value="ECO:0007669"/>
    <property type="project" value="UniProtKB-EC"/>
</dbReference>
<organism evidence="2 3">
    <name type="scientific">Helicobacter cinaedi</name>
    <dbReference type="NCBI Taxonomy" id="213"/>
    <lineage>
        <taxon>Bacteria</taxon>
        <taxon>Pseudomonadati</taxon>
        <taxon>Campylobacterota</taxon>
        <taxon>Epsilonproteobacteria</taxon>
        <taxon>Campylobacterales</taxon>
        <taxon>Helicobacteraceae</taxon>
        <taxon>Helicobacter</taxon>
    </lineage>
</organism>
<dbReference type="Gene3D" id="3.40.50.10090">
    <property type="match status" value="2"/>
</dbReference>
<feature type="domain" description="Tetrapyrrole biosynthesis uroporphyrinogen III synthase" evidence="1">
    <location>
        <begin position="48"/>
        <end position="233"/>
    </location>
</feature>
<sequence length="250" mass="27927">MADSVLLANKSCNPLATRAYEVVLIGTREVKNVKCLITNKITYLPITHDLQGIDSLIFTSRYAIQALLESANPLSPHYNPHLAKWRKIPSFVISPKSAEILYQHNARVEFVGQKAHGQEFAKEIIPLLQNRFPLYLRAKEIISHLNATLINAKVPLQEAIAYVNTPLTLEQNLKPKPQSVLIFTAPSAYKSFVANFSWEKEYIAIAIGKSTFASFSSTLQAYISPKPSIPHAIEFAKSIALELNTQNARK</sequence>
<evidence type="ECO:0000259" key="1">
    <source>
        <dbReference type="Pfam" id="PF02602"/>
    </source>
</evidence>
<evidence type="ECO:0000313" key="3">
    <source>
        <dbReference type="Proteomes" id="UP000255335"/>
    </source>
</evidence>
<dbReference type="SUPFAM" id="SSF69618">
    <property type="entry name" value="HemD-like"/>
    <property type="match status" value="1"/>
</dbReference>
<dbReference type="Proteomes" id="UP000255335">
    <property type="component" value="Unassembled WGS sequence"/>
</dbReference>
<dbReference type="Pfam" id="PF02602">
    <property type="entry name" value="HEM4"/>
    <property type="match status" value="1"/>
</dbReference>